<dbReference type="EMBL" id="JAIWYP010000005">
    <property type="protein sequence ID" value="KAH3824178.1"/>
    <property type="molecule type" value="Genomic_DNA"/>
</dbReference>
<reference evidence="1" key="1">
    <citation type="journal article" date="2019" name="bioRxiv">
        <title>The Genome of the Zebra Mussel, Dreissena polymorpha: A Resource for Invasive Species Research.</title>
        <authorList>
            <person name="McCartney M.A."/>
            <person name="Auch B."/>
            <person name="Kono T."/>
            <person name="Mallez S."/>
            <person name="Zhang Y."/>
            <person name="Obille A."/>
            <person name="Becker A."/>
            <person name="Abrahante J.E."/>
            <person name="Garbe J."/>
            <person name="Badalamenti J.P."/>
            <person name="Herman A."/>
            <person name="Mangelson H."/>
            <person name="Liachko I."/>
            <person name="Sullivan S."/>
            <person name="Sone E.D."/>
            <person name="Koren S."/>
            <person name="Silverstein K.A.T."/>
            <person name="Beckman K.B."/>
            <person name="Gohl D.M."/>
        </authorList>
    </citation>
    <scope>NUCLEOTIDE SEQUENCE</scope>
    <source>
        <strain evidence="1">Duluth1</strain>
        <tissue evidence="1">Whole animal</tissue>
    </source>
</reference>
<sequence>MGGYGRLYGEEEAEYDPKLVSENHDLVREKSGNFISSGLIAVLSILLKEYRAYRSVAVGIQGLSQCCCRNTGLIAVLL</sequence>
<accession>A0A9D4JXQ8</accession>
<gene>
    <name evidence="1" type="ORF">DPMN_126008</name>
</gene>
<name>A0A9D4JXQ8_DREPO</name>
<proteinExistence type="predicted"/>
<protein>
    <submittedName>
        <fullName evidence="1">Uncharacterized protein</fullName>
    </submittedName>
</protein>
<dbReference type="Proteomes" id="UP000828390">
    <property type="component" value="Unassembled WGS sequence"/>
</dbReference>
<reference evidence="1" key="2">
    <citation type="submission" date="2020-11" db="EMBL/GenBank/DDBJ databases">
        <authorList>
            <person name="McCartney M.A."/>
            <person name="Auch B."/>
            <person name="Kono T."/>
            <person name="Mallez S."/>
            <person name="Becker A."/>
            <person name="Gohl D.M."/>
            <person name="Silverstein K.A.T."/>
            <person name="Koren S."/>
            <person name="Bechman K.B."/>
            <person name="Herman A."/>
            <person name="Abrahante J.E."/>
            <person name="Garbe J."/>
        </authorList>
    </citation>
    <scope>NUCLEOTIDE SEQUENCE</scope>
    <source>
        <strain evidence="1">Duluth1</strain>
        <tissue evidence="1">Whole animal</tissue>
    </source>
</reference>
<comment type="caution">
    <text evidence="1">The sequence shown here is derived from an EMBL/GenBank/DDBJ whole genome shotgun (WGS) entry which is preliminary data.</text>
</comment>
<evidence type="ECO:0000313" key="1">
    <source>
        <dbReference type="EMBL" id="KAH3824178.1"/>
    </source>
</evidence>
<evidence type="ECO:0000313" key="2">
    <source>
        <dbReference type="Proteomes" id="UP000828390"/>
    </source>
</evidence>
<keyword evidence="2" id="KW-1185">Reference proteome</keyword>
<organism evidence="1 2">
    <name type="scientific">Dreissena polymorpha</name>
    <name type="common">Zebra mussel</name>
    <name type="synonym">Mytilus polymorpha</name>
    <dbReference type="NCBI Taxonomy" id="45954"/>
    <lineage>
        <taxon>Eukaryota</taxon>
        <taxon>Metazoa</taxon>
        <taxon>Spiralia</taxon>
        <taxon>Lophotrochozoa</taxon>
        <taxon>Mollusca</taxon>
        <taxon>Bivalvia</taxon>
        <taxon>Autobranchia</taxon>
        <taxon>Heteroconchia</taxon>
        <taxon>Euheterodonta</taxon>
        <taxon>Imparidentia</taxon>
        <taxon>Neoheterodontei</taxon>
        <taxon>Myida</taxon>
        <taxon>Dreissenoidea</taxon>
        <taxon>Dreissenidae</taxon>
        <taxon>Dreissena</taxon>
    </lineage>
</organism>
<dbReference type="AlphaFoldDB" id="A0A9D4JXQ8"/>